<dbReference type="GO" id="GO:0043201">
    <property type="term" value="P:response to L-leucine"/>
    <property type="evidence" value="ECO:0007669"/>
    <property type="project" value="TreeGrafter"/>
</dbReference>
<feature type="domain" description="HTH asnC-type" evidence="4">
    <location>
        <begin position="4"/>
        <end position="65"/>
    </location>
</feature>
<dbReference type="KEGG" id="gce:KYE46_08560"/>
<evidence type="ECO:0000256" key="3">
    <source>
        <dbReference type="ARBA" id="ARBA00023163"/>
    </source>
</evidence>
<dbReference type="SMART" id="SM00344">
    <property type="entry name" value="HTH_ASNC"/>
    <property type="match status" value="1"/>
</dbReference>
<evidence type="ECO:0000259" key="4">
    <source>
        <dbReference type="PROSITE" id="PS50956"/>
    </source>
</evidence>
<keyword evidence="2" id="KW-0238">DNA-binding</keyword>
<reference evidence="5 6" key="1">
    <citation type="submission" date="2021-07" db="EMBL/GenBank/DDBJ databases">
        <title>A novel Jannaschia species isolated from marine dinoflagellate Ceratoperidinium margalefii.</title>
        <authorList>
            <person name="Jiang Y."/>
            <person name="Li Z."/>
        </authorList>
    </citation>
    <scope>NUCLEOTIDE SEQUENCE [LARGE SCALE GENOMIC DNA]</scope>
    <source>
        <strain evidence="5 6">J12C1-MA-4</strain>
    </source>
</reference>
<dbReference type="EMBL" id="CP079194">
    <property type="protein sequence ID" value="QXT41245.1"/>
    <property type="molecule type" value="Genomic_DNA"/>
</dbReference>
<dbReference type="InterPro" id="IPR000485">
    <property type="entry name" value="AsnC-type_HTH_dom"/>
</dbReference>
<dbReference type="GO" id="GO:0043565">
    <property type="term" value="F:sequence-specific DNA binding"/>
    <property type="evidence" value="ECO:0007669"/>
    <property type="project" value="InterPro"/>
</dbReference>
<dbReference type="InterPro" id="IPR019887">
    <property type="entry name" value="Tscrpt_reg_AsnC/Lrp_C"/>
</dbReference>
<evidence type="ECO:0000313" key="5">
    <source>
        <dbReference type="EMBL" id="QXT41245.1"/>
    </source>
</evidence>
<dbReference type="GO" id="GO:0005829">
    <property type="term" value="C:cytosol"/>
    <property type="evidence" value="ECO:0007669"/>
    <property type="project" value="TreeGrafter"/>
</dbReference>
<dbReference type="InterPro" id="IPR011991">
    <property type="entry name" value="ArsR-like_HTH"/>
</dbReference>
<gene>
    <name evidence="5" type="ORF">KYE46_08560</name>
</gene>
<dbReference type="Pfam" id="PF01037">
    <property type="entry name" value="AsnC_trans_reg"/>
    <property type="match status" value="1"/>
</dbReference>
<sequence length="150" mass="16302">MPKIDDKDRQILRELSRDGRISNLDLAERVSLSPSASLRRVQALEAQGVISGYRAVLDPAAMGIGFVAYMTVGLNLHTKGAQEAFEAAVARAAEVVECHNITGTVEYLLRVEVADLTTYKRFHTDVLGALPQVATITTYVVMGSPKDTRA</sequence>
<evidence type="ECO:0000256" key="1">
    <source>
        <dbReference type="ARBA" id="ARBA00023015"/>
    </source>
</evidence>
<dbReference type="PANTHER" id="PTHR30154">
    <property type="entry name" value="LEUCINE-RESPONSIVE REGULATORY PROTEIN"/>
    <property type="match status" value="1"/>
</dbReference>
<dbReference type="Proteomes" id="UP000825009">
    <property type="component" value="Chromosome"/>
</dbReference>
<dbReference type="CDD" id="cd00090">
    <property type="entry name" value="HTH_ARSR"/>
    <property type="match status" value="1"/>
</dbReference>
<dbReference type="GO" id="GO:0006524">
    <property type="term" value="P:alanine catabolic process"/>
    <property type="evidence" value="ECO:0007669"/>
    <property type="project" value="TreeGrafter"/>
</dbReference>
<dbReference type="InterPro" id="IPR019888">
    <property type="entry name" value="Tscrpt_reg_AsnC-like"/>
</dbReference>
<keyword evidence="6" id="KW-1185">Reference proteome</keyword>
<accession>A0A8F6YE59</accession>
<keyword evidence="3" id="KW-0804">Transcription</keyword>
<name>A0A8F6YE59_9RHOB</name>
<protein>
    <submittedName>
        <fullName evidence="5">Lrp/AsnC family transcriptional regulator</fullName>
    </submittedName>
</protein>
<proteinExistence type="predicted"/>
<organism evidence="5 6">
    <name type="scientific">Gymnodinialimonas ceratoperidinii</name>
    <dbReference type="NCBI Taxonomy" id="2856823"/>
    <lineage>
        <taxon>Bacteria</taxon>
        <taxon>Pseudomonadati</taxon>
        <taxon>Pseudomonadota</taxon>
        <taxon>Alphaproteobacteria</taxon>
        <taxon>Rhodobacterales</taxon>
        <taxon>Paracoccaceae</taxon>
        <taxon>Gymnodinialimonas</taxon>
    </lineage>
</organism>
<evidence type="ECO:0000256" key="2">
    <source>
        <dbReference type="ARBA" id="ARBA00023125"/>
    </source>
</evidence>
<dbReference type="PANTHER" id="PTHR30154:SF0">
    <property type="entry name" value="LEUCINE-RESPONSIVE REGULATORY PROTEIN"/>
    <property type="match status" value="1"/>
</dbReference>
<dbReference type="RefSeq" id="WP_219004902.1">
    <property type="nucleotide sequence ID" value="NZ_CP079194.1"/>
</dbReference>
<keyword evidence="1" id="KW-0805">Transcription regulation</keyword>
<dbReference type="PROSITE" id="PS50956">
    <property type="entry name" value="HTH_ASNC_2"/>
    <property type="match status" value="1"/>
</dbReference>
<evidence type="ECO:0000313" key="6">
    <source>
        <dbReference type="Proteomes" id="UP000825009"/>
    </source>
</evidence>
<dbReference type="AlphaFoldDB" id="A0A8F6YE59"/>
<dbReference type="Pfam" id="PF13412">
    <property type="entry name" value="HTH_24"/>
    <property type="match status" value="1"/>
</dbReference>
<dbReference type="GO" id="GO:0006355">
    <property type="term" value="P:regulation of DNA-templated transcription"/>
    <property type="evidence" value="ECO:0007669"/>
    <property type="project" value="UniProtKB-ARBA"/>
</dbReference>